<proteinExistence type="predicted"/>
<sequence length="193" mass="21734">MMIKQVMQGGVSILTVVMALYCGAAVAHGKVAMEEDTCMRRLGDNSMVHLSAYQPQHEPSDQYCTEIPKEGDTFLVVDLVDQALRDIPIGIRVVKGTSEVEDETVTYLRPSYHPDGVIRGETSLDQGLYTVFITGESVPPVHYQYPLRVKMVNYANIFRASIGPLIAMLLLTLFTYKIMKSKRMQNWRSSRRS</sequence>
<comment type="caution">
    <text evidence="2">The sequence shown here is derived from an EMBL/GenBank/DDBJ whole genome shotgun (WGS) entry which is preliminary data.</text>
</comment>
<reference evidence="2 3" key="1">
    <citation type="submission" date="2016-10" db="EMBL/GenBank/DDBJ databases">
        <authorList>
            <person name="Varghese N."/>
            <person name="Submissions S."/>
        </authorList>
    </citation>
    <scope>NUCLEOTIDE SEQUENCE [LARGE SCALE GENOMIC DNA]</scope>
    <source>
        <strain evidence="2 3">Nl1</strain>
    </source>
</reference>
<keyword evidence="1" id="KW-1133">Transmembrane helix</keyword>
<keyword evidence="1" id="KW-0472">Membrane</keyword>
<accession>A0ABY0TJM9</accession>
<organism evidence="2 3">
    <name type="scientific">Nitrosospira multiformis</name>
    <dbReference type="NCBI Taxonomy" id="1231"/>
    <lineage>
        <taxon>Bacteria</taxon>
        <taxon>Pseudomonadati</taxon>
        <taxon>Pseudomonadota</taxon>
        <taxon>Betaproteobacteria</taxon>
        <taxon>Nitrosomonadales</taxon>
        <taxon>Nitrosomonadaceae</taxon>
        <taxon>Nitrosospira</taxon>
    </lineage>
</organism>
<keyword evidence="3" id="KW-1185">Reference proteome</keyword>
<evidence type="ECO:0000256" key="1">
    <source>
        <dbReference type="SAM" id="Phobius"/>
    </source>
</evidence>
<name>A0ABY0TJM9_9PROT</name>
<dbReference type="EMBL" id="FNKY01000001">
    <property type="protein sequence ID" value="SDQ71133.1"/>
    <property type="molecule type" value="Genomic_DNA"/>
</dbReference>
<gene>
    <name evidence="2" type="ORF">SAMN05216402_1969</name>
</gene>
<evidence type="ECO:0000313" key="2">
    <source>
        <dbReference type="EMBL" id="SDQ71133.1"/>
    </source>
</evidence>
<feature type="transmembrane region" description="Helical" evidence="1">
    <location>
        <begin position="157"/>
        <end position="176"/>
    </location>
</feature>
<keyword evidence="1" id="KW-0812">Transmembrane</keyword>
<dbReference type="Proteomes" id="UP000183471">
    <property type="component" value="Unassembled WGS sequence"/>
</dbReference>
<evidence type="ECO:0000313" key="3">
    <source>
        <dbReference type="Proteomes" id="UP000183471"/>
    </source>
</evidence>
<protein>
    <submittedName>
        <fullName evidence="2">Uncharacterized protein</fullName>
    </submittedName>
</protein>